<dbReference type="GO" id="GO:0051213">
    <property type="term" value="F:dioxygenase activity"/>
    <property type="evidence" value="ECO:0007669"/>
    <property type="project" value="UniProtKB-KW"/>
</dbReference>
<dbReference type="CDD" id="cd04730">
    <property type="entry name" value="NPD_like"/>
    <property type="match status" value="1"/>
</dbReference>
<dbReference type="Gene3D" id="3.20.20.70">
    <property type="entry name" value="Aldolase class I"/>
    <property type="match status" value="1"/>
</dbReference>
<evidence type="ECO:0000313" key="4">
    <source>
        <dbReference type="EMBL" id="CEH18813.1"/>
    </source>
</evidence>
<dbReference type="GO" id="GO:0018580">
    <property type="term" value="F:nitronate monooxygenase activity"/>
    <property type="evidence" value="ECO:0007669"/>
    <property type="project" value="InterPro"/>
</dbReference>
<protein>
    <submittedName>
        <fullName evidence="4">2-nitropropane dioxygenase</fullName>
    </submittedName>
</protein>
<dbReference type="PANTHER" id="PTHR32332:SF31">
    <property type="entry name" value="2-NITROPROPANE DIOXYGENASE FAMILY, PUTATIVE (AFU_ORTHOLOGUE AFUA_2G09850)-RELATED"/>
    <property type="match status" value="1"/>
</dbReference>
<proteinExistence type="predicted"/>
<keyword evidence="3" id="KW-0560">Oxidoreductase</keyword>
<sequence>MSLRTPLTELFGIKHPIMLAGMNVAAGPELAAAVTNAGGIGVIGGVGYTPDFLREQIKELKDNLNDTNAPFGVDLLLPKVGEGARKTNYDYTGGKLGELIDIIIEAKAKLFVSAVGVAPKEIIEKLHKAGIVCAGIIGHPKHVKGSIASGVDMIIFQGGEGGGHTGDIPFSVLAPRVVDITRGHKSPLTGKQILTVAAGGIFRGKSLAAALCFGADGVWVGTRFVASQESGAPRKHKEAVLTSTHETDVRTIIFTGRPLRLKNTPYIQKWEDRPDEIKKLTSQGVIPVYHDLENDDEKGTAEEGARERYLLGKCASVIEDIKPAAQIIQEMVNEAVDVLQSGRELVVTGPRL</sequence>
<keyword evidence="2" id="KW-0288">FMN</keyword>
<dbReference type="OrthoDB" id="10265891at2759"/>
<keyword evidence="1" id="KW-0285">Flavoprotein</keyword>
<evidence type="ECO:0000256" key="2">
    <source>
        <dbReference type="ARBA" id="ARBA00022643"/>
    </source>
</evidence>
<dbReference type="InterPro" id="IPR004136">
    <property type="entry name" value="NMO"/>
</dbReference>
<dbReference type="PANTHER" id="PTHR32332">
    <property type="entry name" value="2-NITROPROPANE DIOXYGENASE"/>
    <property type="match status" value="1"/>
</dbReference>
<evidence type="ECO:0000256" key="1">
    <source>
        <dbReference type="ARBA" id="ARBA00022630"/>
    </source>
</evidence>
<keyword evidence="4" id="KW-0223">Dioxygenase</keyword>
<dbReference type="Proteomes" id="UP000054845">
    <property type="component" value="Unassembled WGS sequence"/>
</dbReference>
<dbReference type="InterPro" id="IPR013785">
    <property type="entry name" value="Aldolase_TIM"/>
</dbReference>
<evidence type="ECO:0000256" key="3">
    <source>
        <dbReference type="ARBA" id="ARBA00023002"/>
    </source>
</evidence>
<dbReference type="EMBL" id="CCYA01000276">
    <property type="protein sequence ID" value="CEH18813.1"/>
    <property type="molecule type" value="Genomic_DNA"/>
</dbReference>
<dbReference type="STRING" id="401625.A0A0P1BSC1"/>
<organism evidence="4 5">
    <name type="scientific">Ceraceosorus bombacis</name>
    <dbReference type="NCBI Taxonomy" id="401625"/>
    <lineage>
        <taxon>Eukaryota</taxon>
        <taxon>Fungi</taxon>
        <taxon>Dikarya</taxon>
        <taxon>Basidiomycota</taxon>
        <taxon>Ustilaginomycotina</taxon>
        <taxon>Exobasidiomycetes</taxon>
        <taxon>Ceraceosorales</taxon>
        <taxon>Ceraceosoraceae</taxon>
        <taxon>Ceraceosorus</taxon>
    </lineage>
</organism>
<dbReference type="AlphaFoldDB" id="A0A0P1BSC1"/>
<name>A0A0P1BSC1_9BASI</name>
<accession>A0A0P1BSC1</accession>
<keyword evidence="5" id="KW-1185">Reference proteome</keyword>
<evidence type="ECO:0000313" key="5">
    <source>
        <dbReference type="Proteomes" id="UP000054845"/>
    </source>
</evidence>
<reference evidence="4 5" key="1">
    <citation type="submission" date="2014-09" db="EMBL/GenBank/DDBJ databases">
        <authorList>
            <person name="Magalhaes I.L.F."/>
            <person name="Oliveira U."/>
            <person name="Santos F.R."/>
            <person name="Vidigal T.H.D.A."/>
            <person name="Brescovit A.D."/>
            <person name="Santos A.J."/>
        </authorList>
    </citation>
    <scope>NUCLEOTIDE SEQUENCE [LARGE SCALE GENOMIC DNA]</scope>
</reference>
<dbReference type="SUPFAM" id="SSF51412">
    <property type="entry name" value="Inosine monophosphate dehydrogenase (IMPDH)"/>
    <property type="match status" value="1"/>
</dbReference>
<dbReference type="Pfam" id="PF03060">
    <property type="entry name" value="NMO"/>
    <property type="match status" value="1"/>
</dbReference>